<evidence type="ECO:0000313" key="1">
    <source>
        <dbReference type="EMBL" id="OXA93469.1"/>
    </source>
</evidence>
<dbReference type="RefSeq" id="WP_089049035.1">
    <property type="nucleotide sequence ID" value="NZ_FXTV01000014.1"/>
</dbReference>
<keyword evidence="2" id="KW-1185">Reference proteome</keyword>
<accession>A0A226HGL2</accession>
<dbReference type="EMBL" id="MUGW01000013">
    <property type="protein sequence ID" value="OXA93469.1"/>
    <property type="molecule type" value="Genomic_DNA"/>
</dbReference>
<evidence type="ECO:0008006" key="3">
    <source>
        <dbReference type="Google" id="ProtNLM"/>
    </source>
</evidence>
<dbReference type="OrthoDB" id="1373641at2"/>
<sequence length="186" mass="21096">MKILIKLISSILVALILLSFTCGQNSVEIFGKLKPKKSEINVSRLRILVKTNNLILAETITDTFGKFKLKFISKTNDKIDFYCIGIGSDTIFLKRIVNIQTDSLNLAFSLPVKYKLNLKGKVICPICKKADKVFKIIYINTNPYIGVGAKEIDNGVYDMSNVKLKQEKYTPIELSRYSCQRDSIKF</sequence>
<reference evidence="1 2" key="1">
    <citation type="submission" date="2016-11" db="EMBL/GenBank/DDBJ databases">
        <title>Whole genomes of Flavobacteriaceae.</title>
        <authorList>
            <person name="Stine C."/>
            <person name="Li C."/>
            <person name="Tadesse D."/>
        </authorList>
    </citation>
    <scope>NUCLEOTIDE SEQUENCE [LARGE SCALE GENOMIC DNA]</scope>
    <source>
        <strain evidence="1 2">DSM 18292</strain>
    </source>
</reference>
<protein>
    <recommendedName>
        <fullName evidence="3">Carboxypeptidase regulatory-like domain-containing protein</fullName>
    </recommendedName>
</protein>
<dbReference type="Proteomes" id="UP000198345">
    <property type="component" value="Unassembled WGS sequence"/>
</dbReference>
<comment type="caution">
    <text evidence="1">The sequence shown here is derived from an EMBL/GenBank/DDBJ whole genome shotgun (WGS) entry which is preliminary data.</text>
</comment>
<evidence type="ECO:0000313" key="2">
    <source>
        <dbReference type="Proteomes" id="UP000198345"/>
    </source>
</evidence>
<gene>
    <name evidence="1" type="ORF">B0A66_06470</name>
</gene>
<name>A0A226HGL2_9FLAO</name>
<proteinExistence type="predicted"/>
<dbReference type="AlphaFoldDB" id="A0A226HGL2"/>
<organism evidence="1 2">
    <name type="scientific">Flavobacterium hercynium</name>
    <dbReference type="NCBI Taxonomy" id="387094"/>
    <lineage>
        <taxon>Bacteria</taxon>
        <taxon>Pseudomonadati</taxon>
        <taxon>Bacteroidota</taxon>
        <taxon>Flavobacteriia</taxon>
        <taxon>Flavobacteriales</taxon>
        <taxon>Flavobacteriaceae</taxon>
        <taxon>Flavobacterium</taxon>
    </lineage>
</organism>